<accession>A0ACC0FJB7</accession>
<name>A0ACC0FJB7_9ERIC</name>
<gene>
    <name evidence="1" type="ORF">LOK49_LG13G02033</name>
</gene>
<proteinExistence type="predicted"/>
<organism evidence="1 2">
    <name type="scientific">Camellia lanceoleosa</name>
    <dbReference type="NCBI Taxonomy" id="1840588"/>
    <lineage>
        <taxon>Eukaryota</taxon>
        <taxon>Viridiplantae</taxon>
        <taxon>Streptophyta</taxon>
        <taxon>Embryophyta</taxon>
        <taxon>Tracheophyta</taxon>
        <taxon>Spermatophyta</taxon>
        <taxon>Magnoliopsida</taxon>
        <taxon>eudicotyledons</taxon>
        <taxon>Gunneridae</taxon>
        <taxon>Pentapetalae</taxon>
        <taxon>asterids</taxon>
        <taxon>Ericales</taxon>
        <taxon>Theaceae</taxon>
        <taxon>Camellia</taxon>
    </lineage>
</organism>
<evidence type="ECO:0000313" key="1">
    <source>
        <dbReference type="EMBL" id="KAI7988006.1"/>
    </source>
</evidence>
<reference evidence="1 2" key="1">
    <citation type="journal article" date="2022" name="Plant J.">
        <title>Chromosome-level genome of Camellia lanceoleosa provides a valuable resource for understanding genome evolution and self-incompatibility.</title>
        <authorList>
            <person name="Gong W."/>
            <person name="Xiao S."/>
            <person name="Wang L."/>
            <person name="Liao Z."/>
            <person name="Chang Y."/>
            <person name="Mo W."/>
            <person name="Hu G."/>
            <person name="Li W."/>
            <person name="Zhao G."/>
            <person name="Zhu H."/>
            <person name="Hu X."/>
            <person name="Ji K."/>
            <person name="Xiang X."/>
            <person name="Song Q."/>
            <person name="Yuan D."/>
            <person name="Jin S."/>
            <person name="Zhang L."/>
        </authorList>
    </citation>
    <scope>NUCLEOTIDE SEQUENCE [LARGE SCALE GENOMIC DNA]</scope>
    <source>
        <strain evidence="1">SQ_2022a</strain>
    </source>
</reference>
<evidence type="ECO:0000313" key="2">
    <source>
        <dbReference type="Proteomes" id="UP001060215"/>
    </source>
</evidence>
<keyword evidence="2" id="KW-1185">Reference proteome</keyword>
<protein>
    <submittedName>
        <fullName evidence="1">GDSL esterase/lipase</fullName>
    </submittedName>
</protein>
<comment type="caution">
    <text evidence="1">The sequence shown here is derived from an EMBL/GenBank/DDBJ whole genome shotgun (WGS) entry which is preliminary data.</text>
</comment>
<dbReference type="EMBL" id="CM045771">
    <property type="protein sequence ID" value="KAI7988006.1"/>
    <property type="molecule type" value="Genomic_DNA"/>
</dbReference>
<dbReference type="Proteomes" id="UP001060215">
    <property type="component" value="Chromosome 14"/>
</dbReference>
<sequence>MLVLIQILVPLVLFNIDVGAMDVTSLPPCNFPAIYNFGDSNSATGSDRYPNAGRLLIEFMADYLRIPYVNAYQNLNTTNFQYGANFASPGASVTPQQYPNSNPFDIGIQVKQFGELKLQSNDVYKQAKQTNTSRLPKPDDFSKALYTLDIGQNDLTLCYIIKLDVRAEIPNIINKFAAAIKVLYQQGARAFWIHNTAPIGCFGFASRLIGELPKTQDQNKCYTFMNEMSNEYNRQLKEKVNKLKVELPEAALTYVDLYTPVHELLTTYTKLGLENPTFDGIHRIQSANQWLANRVVNGSMSDPPIPITHACHKRVGA</sequence>